<gene>
    <name evidence="3" type="ORF">A3G99_01915</name>
</gene>
<dbReference type="Gene3D" id="3.30.1200.10">
    <property type="entry name" value="YggU-like"/>
    <property type="match status" value="1"/>
</dbReference>
<comment type="similarity">
    <text evidence="1 2">Belongs to the UPF0235 family.</text>
</comment>
<sequence length="84" mass="9385">MMIFVKVKAGARENKVIPPPLRLLERGEQEKEYFAVSVKEPPTQGKANEAILKILAKHFSVPLSEIRLVRGASSKIKVFDIKGL</sequence>
<dbReference type="Proteomes" id="UP000176558">
    <property type="component" value="Unassembled WGS sequence"/>
</dbReference>
<evidence type="ECO:0000313" key="4">
    <source>
        <dbReference type="Proteomes" id="UP000176558"/>
    </source>
</evidence>
<dbReference type="NCBIfam" id="TIGR00251">
    <property type="entry name" value="DUF167 family protein"/>
    <property type="match status" value="1"/>
</dbReference>
<protein>
    <recommendedName>
        <fullName evidence="2">UPF0235 protein A3G99_01915</fullName>
    </recommendedName>
</protein>
<proteinExistence type="inferred from homology"/>
<dbReference type="SMART" id="SM01152">
    <property type="entry name" value="DUF167"/>
    <property type="match status" value="1"/>
</dbReference>
<name>A0A1G2UT31_9BACT</name>
<dbReference type="InterPro" id="IPR036591">
    <property type="entry name" value="YggU-like_sf"/>
</dbReference>
<reference evidence="3 4" key="1">
    <citation type="journal article" date="2016" name="Nat. Commun.">
        <title>Thousands of microbial genomes shed light on interconnected biogeochemical processes in an aquifer system.</title>
        <authorList>
            <person name="Anantharaman K."/>
            <person name="Brown C.T."/>
            <person name="Hug L.A."/>
            <person name="Sharon I."/>
            <person name="Castelle C.J."/>
            <person name="Probst A.J."/>
            <person name="Thomas B.C."/>
            <person name="Singh A."/>
            <person name="Wilkins M.J."/>
            <person name="Karaoz U."/>
            <person name="Brodie E.L."/>
            <person name="Williams K.H."/>
            <person name="Hubbard S.S."/>
            <person name="Banfield J.F."/>
        </authorList>
    </citation>
    <scope>NUCLEOTIDE SEQUENCE [LARGE SCALE GENOMIC DNA]</scope>
</reference>
<dbReference type="HAMAP" id="MF_00634">
    <property type="entry name" value="UPF0235"/>
    <property type="match status" value="1"/>
</dbReference>
<dbReference type="Pfam" id="PF02594">
    <property type="entry name" value="DUF167"/>
    <property type="match status" value="1"/>
</dbReference>
<comment type="caution">
    <text evidence="3">The sequence shown here is derived from an EMBL/GenBank/DDBJ whole genome shotgun (WGS) entry which is preliminary data.</text>
</comment>
<dbReference type="InterPro" id="IPR003746">
    <property type="entry name" value="DUF167"/>
</dbReference>
<dbReference type="AlphaFoldDB" id="A0A1G2UT31"/>
<evidence type="ECO:0000313" key="3">
    <source>
        <dbReference type="EMBL" id="OHB12555.1"/>
    </source>
</evidence>
<evidence type="ECO:0000256" key="2">
    <source>
        <dbReference type="HAMAP-Rule" id="MF_00634"/>
    </source>
</evidence>
<evidence type="ECO:0000256" key="1">
    <source>
        <dbReference type="ARBA" id="ARBA00010364"/>
    </source>
</evidence>
<organism evidence="3 4">
    <name type="scientific">Candidatus Zambryskibacteria bacterium RIFCSPLOWO2_12_FULL_39_23</name>
    <dbReference type="NCBI Taxonomy" id="1802776"/>
    <lineage>
        <taxon>Bacteria</taxon>
        <taxon>Candidatus Zambryskiibacteriota</taxon>
    </lineage>
</organism>
<dbReference type="SUPFAM" id="SSF69786">
    <property type="entry name" value="YggU-like"/>
    <property type="match status" value="1"/>
</dbReference>
<dbReference type="EMBL" id="MHWT01000014">
    <property type="protein sequence ID" value="OHB12555.1"/>
    <property type="molecule type" value="Genomic_DNA"/>
</dbReference>
<accession>A0A1G2UT31</accession>